<evidence type="ECO:0000313" key="2">
    <source>
        <dbReference type="Proteomes" id="UP000233534"/>
    </source>
</evidence>
<protein>
    <submittedName>
        <fullName evidence="1">Uncharacterized protein</fullName>
    </submittedName>
</protein>
<dbReference type="AlphaFoldDB" id="A0A2K9E3C4"/>
<dbReference type="KEGG" id="hsc:HVS_11690"/>
<reference evidence="1 2" key="1">
    <citation type="submission" date="2017-12" db="EMBL/GenBank/DDBJ databases">
        <title>Complete genome sequence of Herbivorax saccincola GGR1, a novel Cellulosome-producing hydrolytic bacterium in a thermophilic biogas plant, established by Illumina and Nanopore MinION sequencing.</title>
        <authorList>
            <person name="Pechtl A."/>
            <person name="Ruckert C."/>
            <person name="Koeck D.E."/>
            <person name="Maus I."/>
            <person name="Winkler A."/>
            <person name="Kalinowski J."/>
            <person name="Puhler A."/>
            <person name="Schwarz W.W."/>
            <person name="Zverlov V.V."/>
            <person name="Schluter A."/>
            <person name="Liebl W."/>
        </authorList>
    </citation>
    <scope>NUCLEOTIDE SEQUENCE [LARGE SCALE GENOMIC DNA]</scope>
    <source>
        <strain evidence="2">SR1</strain>
    </source>
</reference>
<name>A0A2K9E3C4_9FIRM</name>
<keyword evidence="2" id="KW-1185">Reference proteome</keyword>
<dbReference type="EMBL" id="CP025197">
    <property type="protein sequence ID" value="AUG58227.1"/>
    <property type="molecule type" value="Genomic_DNA"/>
</dbReference>
<gene>
    <name evidence="1" type="ORF">HVS_11690</name>
</gene>
<accession>A0A2K9E3C4</accession>
<evidence type="ECO:0000313" key="1">
    <source>
        <dbReference type="EMBL" id="AUG58227.1"/>
    </source>
</evidence>
<organism evidence="1 2">
    <name type="scientific">Acetivibrio saccincola</name>
    <dbReference type="NCBI Taxonomy" id="1677857"/>
    <lineage>
        <taxon>Bacteria</taxon>
        <taxon>Bacillati</taxon>
        <taxon>Bacillota</taxon>
        <taxon>Clostridia</taxon>
        <taxon>Eubacteriales</taxon>
        <taxon>Oscillospiraceae</taxon>
        <taxon>Acetivibrio</taxon>
    </lineage>
</organism>
<sequence>MALERRFKDPYTKLMNMIKRDLLKNFGEKGIQISNINVVLGKNKLKVKMSMRQ</sequence>
<dbReference type="Proteomes" id="UP000233534">
    <property type="component" value="Chromosome"/>
</dbReference>
<proteinExistence type="predicted"/>
<dbReference type="RefSeq" id="WP_157943023.1">
    <property type="nucleotide sequence ID" value="NZ_CP025197.1"/>
</dbReference>